<accession>A0ABR7DCS9</accession>
<feature type="transmembrane region" description="Helical" evidence="1">
    <location>
        <begin position="54"/>
        <end position="76"/>
    </location>
</feature>
<name>A0ABR7DCS9_9CLOT</name>
<keyword evidence="1" id="KW-1133">Transmembrane helix</keyword>
<proteinExistence type="predicted"/>
<keyword evidence="1" id="KW-0812">Transmembrane</keyword>
<dbReference type="Proteomes" id="UP000596929">
    <property type="component" value="Unassembled WGS sequence"/>
</dbReference>
<feature type="transmembrane region" description="Helical" evidence="1">
    <location>
        <begin position="88"/>
        <end position="111"/>
    </location>
</feature>
<evidence type="ECO:0000256" key="1">
    <source>
        <dbReference type="SAM" id="Phobius"/>
    </source>
</evidence>
<evidence type="ECO:0008006" key="4">
    <source>
        <dbReference type="Google" id="ProtNLM"/>
    </source>
</evidence>
<keyword evidence="3" id="KW-1185">Reference proteome</keyword>
<dbReference type="RefSeq" id="WP_186860000.1">
    <property type="nucleotide sequence ID" value="NZ_JACOOO010000016.1"/>
</dbReference>
<reference evidence="2 3" key="1">
    <citation type="submission" date="2020-08" db="EMBL/GenBank/DDBJ databases">
        <title>Genome public.</title>
        <authorList>
            <person name="Liu C."/>
            <person name="Sun Q."/>
        </authorList>
    </citation>
    <scope>NUCLEOTIDE SEQUENCE [LARGE SCALE GENOMIC DNA]</scope>
    <source>
        <strain evidence="2 3">NSJ-6</strain>
    </source>
</reference>
<feature type="transmembrane region" description="Helical" evidence="1">
    <location>
        <begin position="14"/>
        <end position="33"/>
    </location>
</feature>
<evidence type="ECO:0000313" key="3">
    <source>
        <dbReference type="Proteomes" id="UP000596929"/>
    </source>
</evidence>
<comment type="caution">
    <text evidence="2">The sequence shown here is derived from an EMBL/GenBank/DDBJ whole genome shotgun (WGS) entry which is preliminary data.</text>
</comment>
<organism evidence="2 3">
    <name type="scientific">Clostridium hominis</name>
    <dbReference type="NCBI Taxonomy" id="2763036"/>
    <lineage>
        <taxon>Bacteria</taxon>
        <taxon>Bacillati</taxon>
        <taxon>Bacillota</taxon>
        <taxon>Clostridia</taxon>
        <taxon>Eubacteriales</taxon>
        <taxon>Clostridiaceae</taxon>
        <taxon>Clostridium</taxon>
    </lineage>
</organism>
<evidence type="ECO:0000313" key="2">
    <source>
        <dbReference type="EMBL" id="MBC5629201.1"/>
    </source>
</evidence>
<dbReference type="EMBL" id="JACOOO010000016">
    <property type="protein sequence ID" value="MBC5629201.1"/>
    <property type="molecule type" value="Genomic_DNA"/>
</dbReference>
<protein>
    <recommendedName>
        <fullName evidence="4">DUF3784 domain-containing protein</fullName>
    </recommendedName>
</protein>
<gene>
    <name evidence="2" type="ORF">H8S20_09875</name>
</gene>
<sequence length="116" mass="13323">MIEIKPLDDVMNHFSWIFFAYISLFSVVCINFFKALYINKKVKDVTNNIRKAQVFDLVVDIICGIAMAASLMFFGVLADNDALNYNIWLNRILIISFASLIIFILNIIVVLKNKKV</sequence>
<keyword evidence="1" id="KW-0472">Membrane</keyword>